<dbReference type="EMBL" id="MFAU01000032">
    <property type="protein sequence ID" value="OGD84043.1"/>
    <property type="molecule type" value="Genomic_DNA"/>
</dbReference>
<dbReference type="Proteomes" id="UP000179252">
    <property type="component" value="Unassembled WGS sequence"/>
</dbReference>
<keyword evidence="2" id="KW-0808">Transferase</keyword>
<evidence type="ECO:0000256" key="3">
    <source>
        <dbReference type="ARBA" id="ARBA00022960"/>
    </source>
</evidence>
<dbReference type="SUPFAM" id="SSF55729">
    <property type="entry name" value="Acyl-CoA N-acyltransferases (Nat)"/>
    <property type="match status" value="2"/>
</dbReference>
<comment type="caution">
    <text evidence="7">The sequence shown here is derived from an EMBL/GenBank/DDBJ whole genome shotgun (WGS) entry which is preliminary data.</text>
</comment>
<evidence type="ECO:0008006" key="9">
    <source>
        <dbReference type="Google" id="ProtNLM"/>
    </source>
</evidence>
<evidence type="ECO:0000256" key="4">
    <source>
        <dbReference type="ARBA" id="ARBA00022984"/>
    </source>
</evidence>
<evidence type="ECO:0000256" key="2">
    <source>
        <dbReference type="ARBA" id="ARBA00022679"/>
    </source>
</evidence>
<gene>
    <name evidence="7" type="ORF">A2165_01855</name>
</gene>
<dbReference type="Gene3D" id="3.40.630.30">
    <property type="match status" value="2"/>
</dbReference>
<dbReference type="InterPro" id="IPR050644">
    <property type="entry name" value="PG_Glycine_Bridge_Synth"/>
</dbReference>
<dbReference type="PANTHER" id="PTHR36174:SF1">
    <property type="entry name" value="LIPID II:GLYCINE GLYCYLTRANSFERASE"/>
    <property type="match status" value="1"/>
</dbReference>
<dbReference type="InterPro" id="IPR016181">
    <property type="entry name" value="Acyl_CoA_acyltransferase"/>
</dbReference>
<dbReference type="InterPro" id="IPR003447">
    <property type="entry name" value="FEMABX"/>
</dbReference>
<evidence type="ECO:0000256" key="6">
    <source>
        <dbReference type="ARBA" id="ARBA00023316"/>
    </source>
</evidence>
<dbReference type="Pfam" id="PF02388">
    <property type="entry name" value="FemAB"/>
    <property type="match status" value="2"/>
</dbReference>
<keyword evidence="6" id="KW-0961">Cell wall biogenesis/degradation</keyword>
<comment type="similarity">
    <text evidence="1">Belongs to the FemABX family.</text>
</comment>
<organism evidence="7 8">
    <name type="scientific">Candidatus Curtissbacteria bacterium RBG_13_40_7</name>
    <dbReference type="NCBI Taxonomy" id="1797706"/>
    <lineage>
        <taxon>Bacteria</taxon>
        <taxon>Candidatus Curtissiibacteriota</taxon>
    </lineage>
</organism>
<keyword evidence="3" id="KW-0133">Cell shape</keyword>
<dbReference type="GO" id="GO:0071555">
    <property type="term" value="P:cell wall organization"/>
    <property type="evidence" value="ECO:0007669"/>
    <property type="project" value="UniProtKB-KW"/>
</dbReference>
<evidence type="ECO:0000256" key="5">
    <source>
        <dbReference type="ARBA" id="ARBA00023315"/>
    </source>
</evidence>
<dbReference type="GO" id="GO:0009252">
    <property type="term" value="P:peptidoglycan biosynthetic process"/>
    <property type="evidence" value="ECO:0007669"/>
    <property type="project" value="UniProtKB-KW"/>
</dbReference>
<evidence type="ECO:0000313" key="8">
    <source>
        <dbReference type="Proteomes" id="UP000179252"/>
    </source>
</evidence>
<name>A0A1F5FWQ2_9BACT</name>
<evidence type="ECO:0000256" key="1">
    <source>
        <dbReference type="ARBA" id="ARBA00009943"/>
    </source>
</evidence>
<dbReference type="GO" id="GO:0016755">
    <property type="term" value="F:aminoacyltransferase activity"/>
    <property type="evidence" value="ECO:0007669"/>
    <property type="project" value="InterPro"/>
</dbReference>
<keyword evidence="5" id="KW-0012">Acyltransferase</keyword>
<protein>
    <recommendedName>
        <fullName evidence="9">BioF2-like acetyltransferase domain-containing protein</fullName>
    </recommendedName>
</protein>
<dbReference type="AlphaFoldDB" id="A0A1F5FWQ2"/>
<proteinExistence type="inferred from homology"/>
<evidence type="ECO:0000313" key="7">
    <source>
        <dbReference type="EMBL" id="OGD84043.1"/>
    </source>
</evidence>
<sequence>MLVREVKENEKNAYNAQVTHIIQSWEWGEFRKKTGLDLVRLGHFEGNNLLSAYQLTFHLVPLFKQTVGYFPKGPMPDAEMIKALNGLGQQKNAAFIKIEPNVLSDKSQVISDKFKNLGLIQSKKSLFTKYNFLIDLTRSEEQLLAAMHPKTRYNIGIAQKRGVEVYESIKPEDFDVYLKLYFETTKRQKYFGHTPSYHKLVWETLMPAKMARIVIGRYQGKPLVAWMLLNFGGTMYYPYGGSSTENKEVMASNLVCWEAIKLAKKMGLKIFDMWGALGPNAKESDPWFGFHRFKAGYGPSHVEYVGTYDLILKRSYYNLLNTADKLRWMYLRTFRR</sequence>
<dbReference type="GO" id="GO:0008360">
    <property type="term" value="P:regulation of cell shape"/>
    <property type="evidence" value="ECO:0007669"/>
    <property type="project" value="UniProtKB-KW"/>
</dbReference>
<dbReference type="PANTHER" id="PTHR36174">
    <property type="entry name" value="LIPID II:GLYCINE GLYCYLTRANSFERASE"/>
    <property type="match status" value="1"/>
</dbReference>
<accession>A0A1F5FWQ2</accession>
<reference evidence="7 8" key="1">
    <citation type="journal article" date="2016" name="Nat. Commun.">
        <title>Thousands of microbial genomes shed light on interconnected biogeochemical processes in an aquifer system.</title>
        <authorList>
            <person name="Anantharaman K."/>
            <person name="Brown C.T."/>
            <person name="Hug L.A."/>
            <person name="Sharon I."/>
            <person name="Castelle C.J."/>
            <person name="Probst A.J."/>
            <person name="Thomas B.C."/>
            <person name="Singh A."/>
            <person name="Wilkins M.J."/>
            <person name="Karaoz U."/>
            <person name="Brodie E.L."/>
            <person name="Williams K.H."/>
            <person name="Hubbard S.S."/>
            <person name="Banfield J.F."/>
        </authorList>
    </citation>
    <scope>NUCLEOTIDE SEQUENCE [LARGE SCALE GENOMIC DNA]</scope>
</reference>
<dbReference type="PROSITE" id="PS51191">
    <property type="entry name" value="FEMABX"/>
    <property type="match status" value="1"/>
</dbReference>
<keyword evidence="4" id="KW-0573">Peptidoglycan synthesis</keyword>